<dbReference type="SMART" id="SM00116">
    <property type="entry name" value="CBS"/>
    <property type="match status" value="2"/>
</dbReference>
<keyword evidence="1" id="KW-0129">CBS domain</keyword>
<reference evidence="3" key="1">
    <citation type="journal article" date="2020" name="mSystems">
        <title>Genome- and Community-Level Interaction Insights into Carbon Utilization and Element Cycling Functions of Hydrothermarchaeota in Hydrothermal Sediment.</title>
        <authorList>
            <person name="Zhou Z."/>
            <person name="Liu Y."/>
            <person name="Xu W."/>
            <person name="Pan J."/>
            <person name="Luo Z.H."/>
            <person name="Li M."/>
        </authorList>
    </citation>
    <scope>NUCLEOTIDE SEQUENCE [LARGE SCALE GENOMIC DNA]</scope>
    <source>
        <strain evidence="3">SpSt-1019</strain>
    </source>
</reference>
<dbReference type="Pfam" id="PF03448">
    <property type="entry name" value="MgtE_N"/>
    <property type="match status" value="1"/>
</dbReference>
<dbReference type="GO" id="GO:0015095">
    <property type="term" value="F:magnesium ion transmembrane transporter activity"/>
    <property type="evidence" value="ECO:0007669"/>
    <property type="project" value="InterPro"/>
</dbReference>
<evidence type="ECO:0000256" key="1">
    <source>
        <dbReference type="PROSITE-ProRule" id="PRU00703"/>
    </source>
</evidence>
<dbReference type="InterPro" id="IPR046342">
    <property type="entry name" value="CBS_dom_sf"/>
</dbReference>
<sequence length="431" mass="49064">MSYAKFISEFYLSEQLNKPILDKNNIKVANLRDIAVCWDKNIPIGRGIKFLKDSNKLININYIKEWTKDAIILDTTLERAADIVARDEDIYIVKWILDKQLIDLKGRKLVRVNDIKISFYSKDLEKKLILLAVDVGFSGILRRLGINFLEKKVHPQLISWSYLAPISKRTSNLQLSTEFKGLKELHPADIADIIEELAQPERSKIIESLDVESAAEVLAEADIETQINVIDSLDTEKAADILDEMPSDDAADILSELDEKKSQEILEHMDPEEASEVIELLNYEDEHVGSLMAKDYIAFSGDETIEEALNIVKKMAEEVETIYVSYVVDSKGKLIGVTSLREILISKPDEKIKDIMQKNVISLNHFDHHDKALELFAKYNLFAMPVVNNENKLLGIITVDDVLRLLIPDRSDTDTFSRFDAVKKFLREGGK</sequence>
<dbReference type="CDD" id="cd04606">
    <property type="entry name" value="CBS_pair_Mg_transporter"/>
    <property type="match status" value="1"/>
</dbReference>
<accession>A0A7C5PD58</accession>
<feature type="domain" description="CBS" evidence="2">
    <location>
        <begin position="356"/>
        <end position="413"/>
    </location>
</feature>
<feature type="domain" description="CBS" evidence="2">
    <location>
        <begin position="292"/>
        <end position="355"/>
    </location>
</feature>
<evidence type="ECO:0000259" key="2">
    <source>
        <dbReference type="PROSITE" id="PS51371"/>
    </source>
</evidence>
<dbReference type="SUPFAM" id="SSF54631">
    <property type="entry name" value="CBS-domain pair"/>
    <property type="match status" value="1"/>
</dbReference>
<dbReference type="AlphaFoldDB" id="A0A7C5PD58"/>
<organism evidence="3">
    <name type="scientific">Thermodesulfobium narugense</name>
    <dbReference type="NCBI Taxonomy" id="184064"/>
    <lineage>
        <taxon>Bacteria</taxon>
        <taxon>Pseudomonadati</taxon>
        <taxon>Thermodesulfobiota</taxon>
        <taxon>Thermodesulfobiia</taxon>
        <taxon>Thermodesulfobiales</taxon>
        <taxon>Thermodesulfobiaceae</taxon>
        <taxon>Thermodesulfobium</taxon>
    </lineage>
</organism>
<name>A0A7C5PD58_9BACT</name>
<dbReference type="InterPro" id="IPR038076">
    <property type="entry name" value="MgtE_N_sf"/>
</dbReference>
<dbReference type="SMART" id="SM00924">
    <property type="entry name" value="MgtE_N"/>
    <property type="match status" value="1"/>
</dbReference>
<dbReference type="SUPFAM" id="SSF158791">
    <property type="entry name" value="MgtE N-terminal domain-like"/>
    <property type="match status" value="1"/>
</dbReference>
<protein>
    <submittedName>
        <fullName evidence="3">Magnesium transporter</fullName>
    </submittedName>
</protein>
<gene>
    <name evidence="3" type="ORF">ENL70_00190</name>
</gene>
<dbReference type="PANTHER" id="PTHR43773">
    <property type="entry name" value="MAGNESIUM TRANSPORTER MGTE"/>
    <property type="match status" value="1"/>
</dbReference>
<comment type="caution">
    <text evidence="3">The sequence shown here is derived from an EMBL/GenBank/DDBJ whole genome shotgun (WGS) entry which is preliminary data.</text>
</comment>
<evidence type="ECO:0000313" key="3">
    <source>
        <dbReference type="EMBL" id="HHI64950.1"/>
    </source>
</evidence>
<dbReference type="Gene3D" id="1.25.60.10">
    <property type="entry name" value="MgtE N-terminal domain-like"/>
    <property type="match status" value="1"/>
</dbReference>
<dbReference type="Pfam" id="PF00571">
    <property type="entry name" value="CBS"/>
    <property type="match status" value="2"/>
</dbReference>
<dbReference type="EMBL" id="DRUY01000007">
    <property type="protein sequence ID" value="HHI64950.1"/>
    <property type="molecule type" value="Genomic_DNA"/>
</dbReference>
<dbReference type="PROSITE" id="PS51371">
    <property type="entry name" value="CBS"/>
    <property type="match status" value="2"/>
</dbReference>
<proteinExistence type="predicted"/>
<dbReference type="InterPro" id="IPR006669">
    <property type="entry name" value="MgtE_transporter"/>
</dbReference>
<dbReference type="Gene3D" id="3.10.580.10">
    <property type="entry name" value="CBS-domain"/>
    <property type="match status" value="1"/>
</dbReference>
<dbReference type="PANTHER" id="PTHR43773:SF1">
    <property type="entry name" value="MAGNESIUM TRANSPORTER MGTE"/>
    <property type="match status" value="1"/>
</dbReference>
<dbReference type="InterPro" id="IPR006668">
    <property type="entry name" value="Mg_transptr_MgtE_intracell_dom"/>
</dbReference>
<dbReference type="InterPro" id="IPR000644">
    <property type="entry name" value="CBS_dom"/>
</dbReference>
<dbReference type="GO" id="GO:0016020">
    <property type="term" value="C:membrane"/>
    <property type="evidence" value="ECO:0007669"/>
    <property type="project" value="InterPro"/>
</dbReference>